<dbReference type="OrthoDB" id="451488at2"/>
<feature type="transmembrane region" description="Helical" evidence="1">
    <location>
        <begin position="166"/>
        <end position="184"/>
    </location>
</feature>
<keyword evidence="1" id="KW-1133">Transmembrane helix</keyword>
<dbReference type="InterPro" id="IPR037257">
    <property type="entry name" value="T2SS_E_N_sf"/>
</dbReference>
<proteinExistence type="predicted"/>
<feature type="transmembrane region" description="Helical" evidence="1">
    <location>
        <begin position="88"/>
        <end position="109"/>
    </location>
</feature>
<gene>
    <name evidence="2" type="ORF">DSM106972_073810</name>
</gene>
<keyword evidence="3" id="KW-1185">Reference proteome</keyword>
<feature type="transmembrane region" description="Helical" evidence="1">
    <location>
        <begin position="237"/>
        <end position="260"/>
    </location>
</feature>
<accession>A0A3S1AHJ5</accession>
<dbReference type="AlphaFoldDB" id="A0A3S1AHJ5"/>
<feature type="transmembrane region" description="Helical" evidence="1">
    <location>
        <begin position="204"/>
        <end position="225"/>
    </location>
</feature>
<evidence type="ECO:0000313" key="3">
    <source>
        <dbReference type="Proteomes" id="UP000271624"/>
    </source>
</evidence>
<keyword evidence="1" id="KW-0812">Transmembrane</keyword>
<protein>
    <submittedName>
        <fullName evidence="2">Uncharacterized protein</fullName>
    </submittedName>
</protein>
<feature type="transmembrane region" description="Helical" evidence="1">
    <location>
        <begin position="280"/>
        <end position="300"/>
    </location>
</feature>
<feature type="transmembrane region" description="Helical" evidence="1">
    <location>
        <begin position="137"/>
        <end position="157"/>
    </location>
</feature>
<name>A0A3S1AHJ5_9CYAN</name>
<dbReference type="EMBL" id="RSCL01000023">
    <property type="protein sequence ID" value="RUT00610.1"/>
    <property type="molecule type" value="Genomic_DNA"/>
</dbReference>
<comment type="caution">
    <text evidence="2">The sequence shown here is derived from an EMBL/GenBank/DDBJ whole genome shotgun (WGS) entry which is preliminary data.</text>
</comment>
<reference evidence="2" key="1">
    <citation type="submission" date="2018-12" db="EMBL/GenBank/DDBJ databases">
        <authorList>
            <person name="Will S."/>
            <person name="Neumann-Schaal M."/>
            <person name="Henke P."/>
        </authorList>
    </citation>
    <scope>NUCLEOTIDE SEQUENCE</scope>
    <source>
        <strain evidence="2">PCC 7102</strain>
    </source>
</reference>
<evidence type="ECO:0000313" key="2">
    <source>
        <dbReference type="EMBL" id="RUT00610.1"/>
    </source>
</evidence>
<dbReference type="SUPFAM" id="SSF160246">
    <property type="entry name" value="EspE N-terminal domain-like"/>
    <property type="match status" value="1"/>
</dbReference>
<keyword evidence="1" id="KW-0472">Membrane</keyword>
<sequence length="319" mass="35979">MKRAENNIDVEKLLAESLTKAGLIDKKQLCSVVKQQQISKKSLETILVERGWVKPQTITYFKENLKNSFEQQTILEPENITINLSPKLAFRVFVTIISFLVSAGLIGSLSQRYLPDFFLRDAFAIAFDLDGEMNIPAFYSASALLFCSIILSFITYIKKNRHDSYTLYWGGLSFIFAFLSFDEIASLHERMVGPVRTALGTSGFLYFAWVIPAGIGVLIFLLVFLKFITNLNANTRNLFLIAGATFIAGAIGCELVGGYIVSVYTKQSIFYIFEVTLEELLEQLGVAIFIYGLLSHISFYTKDAFLKIQIPHRNRTYVA</sequence>
<evidence type="ECO:0000256" key="1">
    <source>
        <dbReference type="SAM" id="Phobius"/>
    </source>
</evidence>
<dbReference type="Proteomes" id="UP000271624">
    <property type="component" value="Unassembled WGS sequence"/>
</dbReference>
<dbReference type="RefSeq" id="WP_127085479.1">
    <property type="nucleotide sequence ID" value="NZ_RSCL01000023.1"/>
</dbReference>
<organism evidence="2 3">
    <name type="scientific">Dulcicalothrix desertica PCC 7102</name>
    <dbReference type="NCBI Taxonomy" id="232991"/>
    <lineage>
        <taxon>Bacteria</taxon>
        <taxon>Bacillati</taxon>
        <taxon>Cyanobacteriota</taxon>
        <taxon>Cyanophyceae</taxon>
        <taxon>Nostocales</taxon>
        <taxon>Calotrichaceae</taxon>
        <taxon>Dulcicalothrix</taxon>
    </lineage>
</organism>
<reference evidence="2" key="2">
    <citation type="journal article" date="2019" name="Genome Biol. Evol.">
        <title>Day and night: Metabolic profiles and evolutionary relationships of six axenic non-marine cyanobacteria.</title>
        <authorList>
            <person name="Will S.E."/>
            <person name="Henke P."/>
            <person name="Boedeker C."/>
            <person name="Huang S."/>
            <person name="Brinkmann H."/>
            <person name="Rohde M."/>
            <person name="Jarek M."/>
            <person name="Friedl T."/>
            <person name="Seufert S."/>
            <person name="Schumacher M."/>
            <person name="Overmann J."/>
            <person name="Neumann-Schaal M."/>
            <person name="Petersen J."/>
        </authorList>
    </citation>
    <scope>NUCLEOTIDE SEQUENCE [LARGE SCALE GENOMIC DNA]</scope>
    <source>
        <strain evidence="2">PCC 7102</strain>
    </source>
</reference>